<evidence type="ECO:0000313" key="4">
    <source>
        <dbReference type="Proteomes" id="UP000289821"/>
    </source>
</evidence>
<accession>A0A4Q0NU31</accession>
<comment type="caution">
    <text evidence="3">The sequence shown here is derived from an EMBL/GenBank/DDBJ whole genome shotgun (WGS) entry which is preliminary data.</text>
</comment>
<keyword evidence="1" id="KW-0812">Transmembrane</keyword>
<dbReference type="InterPro" id="IPR021309">
    <property type="entry name" value="YgaP-like_TM"/>
</dbReference>
<dbReference type="Pfam" id="PF11127">
    <property type="entry name" value="YgaP-like_TM"/>
    <property type="match status" value="1"/>
</dbReference>
<feature type="transmembrane region" description="Helical" evidence="1">
    <location>
        <begin position="35"/>
        <end position="59"/>
    </location>
</feature>
<evidence type="ECO:0000313" key="3">
    <source>
        <dbReference type="EMBL" id="RXG15125.1"/>
    </source>
</evidence>
<sequence length="67" mass="7546">MILNMNILDSVLRFTVSFIILLLYAAQVITGTFSFLVLIPVLILVVTGFLGFCPMYRLFRISSAMNN</sequence>
<evidence type="ECO:0000256" key="1">
    <source>
        <dbReference type="SAM" id="Phobius"/>
    </source>
</evidence>
<name>A0A4Q0NU31_9FLAO</name>
<dbReference type="Proteomes" id="UP000289821">
    <property type="component" value="Unassembled WGS sequence"/>
</dbReference>
<reference evidence="3 4" key="1">
    <citation type="submission" date="2018-07" db="EMBL/GenBank/DDBJ databases">
        <title>Leeuwenhoekiella genomics.</title>
        <authorList>
            <person name="Tahon G."/>
            <person name="Willems A."/>
        </authorList>
    </citation>
    <scope>NUCLEOTIDE SEQUENCE [LARGE SCALE GENOMIC DNA]</scope>
    <source>
        <strain evidence="3 4">R-50232</strain>
    </source>
</reference>
<feature type="transmembrane region" description="Helical" evidence="1">
    <location>
        <begin position="12"/>
        <end position="29"/>
    </location>
</feature>
<protein>
    <recommendedName>
        <fullName evidence="2">Inner membrane protein YgaP-like transmembrane domain-containing protein</fullName>
    </recommendedName>
</protein>
<organism evidence="3 4">
    <name type="scientific">Leeuwenhoekiella aestuarii</name>
    <dbReference type="NCBI Taxonomy" id="2249426"/>
    <lineage>
        <taxon>Bacteria</taxon>
        <taxon>Pseudomonadati</taxon>
        <taxon>Bacteroidota</taxon>
        <taxon>Flavobacteriia</taxon>
        <taxon>Flavobacteriales</taxon>
        <taxon>Flavobacteriaceae</taxon>
        <taxon>Leeuwenhoekiella</taxon>
    </lineage>
</organism>
<gene>
    <name evidence="3" type="ORF">DSM04_10312</name>
</gene>
<evidence type="ECO:0000259" key="2">
    <source>
        <dbReference type="Pfam" id="PF11127"/>
    </source>
</evidence>
<keyword evidence="1" id="KW-0472">Membrane</keyword>
<feature type="domain" description="Inner membrane protein YgaP-like transmembrane" evidence="2">
    <location>
        <begin position="2"/>
        <end position="63"/>
    </location>
</feature>
<dbReference type="AlphaFoldDB" id="A0A4Q0NU31"/>
<keyword evidence="4" id="KW-1185">Reference proteome</keyword>
<proteinExistence type="predicted"/>
<keyword evidence="1" id="KW-1133">Transmembrane helix</keyword>
<dbReference type="EMBL" id="QOVI01000003">
    <property type="protein sequence ID" value="RXG15125.1"/>
    <property type="molecule type" value="Genomic_DNA"/>
</dbReference>